<feature type="compositionally biased region" description="Polar residues" evidence="1">
    <location>
        <begin position="139"/>
        <end position="154"/>
    </location>
</feature>
<feature type="region of interest" description="Disordered" evidence="1">
    <location>
        <begin position="105"/>
        <end position="276"/>
    </location>
</feature>
<evidence type="ECO:0000313" key="4">
    <source>
        <dbReference type="Proteomes" id="UP000006008"/>
    </source>
</evidence>
<protein>
    <recommendedName>
        <fullName evidence="5">CCDC81-like prokaryotic HU domain-containing protein</fullName>
    </recommendedName>
</protein>
<sequence length="356" mass="37579">MVNRIIADYLKAGKRLVIPQFGAFIHKDTDGGVVFVPFLKKDDGVLATQLSTTYGLSSEEAYGVITEYIAQVQRSVTDRGSFVVEGVGRLRIDSNGVCYLEADNRAGDTQPQNASMPKPVVQTPAQPSARQSAPVPGATAQSPAVQNASVQPARTQPVPAQCPPPVQQRPASPGPQQSPQFQQPQPQQPRQAMPGQRPVQPSGNIPPRPAVYQQPVQQGGRPQPGCPQSQGQPVQPQQPVQSPVPHPGQQTYGGAPQYAPQGAGRPVSPHPVGAGMPVQQKGTDKFLVVAILAAVIALGAIIYGVITSSAGTPKIDPMELPSHQRPAVLDSIQKQDSIRAAEEAAKAAKTAPKPKR</sequence>
<name>G5H9D9_9BACT</name>
<keyword evidence="4" id="KW-1185">Reference proteome</keyword>
<gene>
    <name evidence="3" type="ORF">HMPREF9450_02225</name>
</gene>
<feature type="transmembrane region" description="Helical" evidence="2">
    <location>
        <begin position="286"/>
        <end position="306"/>
    </location>
</feature>
<feature type="compositionally biased region" description="Low complexity" evidence="1">
    <location>
        <begin position="168"/>
        <end position="198"/>
    </location>
</feature>
<dbReference type="Proteomes" id="UP000006008">
    <property type="component" value="Unassembled WGS sequence"/>
</dbReference>
<evidence type="ECO:0008006" key="5">
    <source>
        <dbReference type="Google" id="ProtNLM"/>
    </source>
</evidence>
<organism evidence="3 4">
    <name type="scientific">Alistipes indistinctus YIT 12060</name>
    <dbReference type="NCBI Taxonomy" id="742725"/>
    <lineage>
        <taxon>Bacteria</taxon>
        <taxon>Pseudomonadati</taxon>
        <taxon>Bacteroidota</taxon>
        <taxon>Bacteroidia</taxon>
        <taxon>Bacteroidales</taxon>
        <taxon>Rikenellaceae</taxon>
        <taxon>Alistipes</taxon>
    </lineage>
</organism>
<evidence type="ECO:0000313" key="3">
    <source>
        <dbReference type="EMBL" id="EHB92176.1"/>
    </source>
</evidence>
<dbReference type="eggNOG" id="ENOG5031AWT">
    <property type="taxonomic scope" value="Bacteria"/>
</dbReference>
<dbReference type="RefSeq" id="WP_009135031.1">
    <property type="nucleotide sequence ID" value="NZ_CP102250.1"/>
</dbReference>
<feature type="compositionally biased region" description="Basic and acidic residues" evidence="1">
    <location>
        <begin position="336"/>
        <end position="346"/>
    </location>
</feature>
<dbReference type="PATRIC" id="fig|742725.3.peg.2293"/>
<evidence type="ECO:0000256" key="1">
    <source>
        <dbReference type="SAM" id="MobiDB-lite"/>
    </source>
</evidence>
<comment type="caution">
    <text evidence="3">The sequence shown here is derived from an EMBL/GenBank/DDBJ whole genome shotgun (WGS) entry which is preliminary data.</text>
</comment>
<dbReference type="EMBL" id="ADLD01000013">
    <property type="protein sequence ID" value="EHB92176.1"/>
    <property type="molecule type" value="Genomic_DNA"/>
</dbReference>
<keyword evidence="2" id="KW-0812">Transmembrane</keyword>
<proteinExistence type="predicted"/>
<feature type="region of interest" description="Disordered" evidence="1">
    <location>
        <begin position="335"/>
        <end position="356"/>
    </location>
</feature>
<dbReference type="HOGENOM" id="CLU_777638_0_0_10"/>
<dbReference type="OrthoDB" id="1120137at2"/>
<keyword evidence="2" id="KW-1133">Transmembrane helix</keyword>
<dbReference type="GeneID" id="92814754"/>
<feature type="compositionally biased region" description="Low complexity" evidence="1">
    <location>
        <begin position="347"/>
        <end position="356"/>
    </location>
</feature>
<accession>G5H9D9</accession>
<feature type="compositionally biased region" description="Low complexity" evidence="1">
    <location>
        <begin position="213"/>
        <end position="264"/>
    </location>
</feature>
<evidence type="ECO:0000256" key="2">
    <source>
        <dbReference type="SAM" id="Phobius"/>
    </source>
</evidence>
<dbReference type="AlphaFoldDB" id="G5H9D9"/>
<keyword evidence="2" id="KW-0472">Membrane</keyword>
<reference evidence="3 4" key="1">
    <citation type="submission" date="2011-08" db="EMBL/GenBank/DDBJ databases">
        <title>The Genome Sequence of Alistipes indistinctus YIT 12060.</title>
        <authorList>
            <consortium name="The Broad Institute Genome Sequencing Platform"/>
            <person name="Earl A."/>
            <person name="Ward D."/>
            <person name="Feldgarden M."/>
            <person name="Gevers D."/>
            <person name="Morotomi M."/>
            <person name="Young S.K."/>
            <person name="Zeng Q."/>
            <person name="Gargeya S."/>
            <person name="Fitzgerald M."/>
            <person name="Haas B."/>
            <person name="Abouelleil A."/>
            <person name="Alvarado L."/>
            <person name="Arachchi H.M."/>
            <person name="Berlin A."/>
            <person name="Brown A."/>
            <person name="Chapman S.B."/>
            <person name="Chen Z."/>
            <person name="Dunbar C."/>
            <person name="Freedman E."/>
            <person name="Gearin G."/>
            <person name="Gellesch M."/>
            <person name="Goldberg J."/>
            <person name="Griggs A."/>
            <person name="Gujja S."/>
            <person name="Heiman D."/>
            <person name="Howarth C."/>
            <person name="Larson L."/>
            <person name="Lui A."/>
            <person name="MacDonald P.J.P."/>
            <person name="Montmayeur A."/>
            <person name="Murphy C."/>
            <person name="Neiman D."/>
            <person name="Pearson M."/>
            <person name="Priest M."/>
            <person name="Roberts A."/>
            <person name="Saif S."/>
            <person name="Shea T."/>
            <person name="Shenoy N."/>
            <person name="Sisk P."/>
            <person name="Stolte C."/>
            <person name="Sykes S."/>
            <person name="Wortman J."/>
            <person name="Nusbaum C."/>
            <person name="Birren B."/>
        </authorList>
    </citation>
    <scope>NUCLEOTIDE SEQUENCE [LARGE SCALE GENOMIC DNA]</scope>
    <source>
        <strain evidence="3 4">YIT 12060</strain>
    </source>
</reference>
<dbReference type="STRING" id="742725.HMPREF9450_02225"/>